<evidence type="ECO:0000259" key="2">
    <source>
        <dbReference type="Pfam" id="PF04773"/>
    </source>
</evidence>
<dbReference type="Gene3D" id="2.60.120.1440">
    <property type="match status" value="1"/>
</dbReference>
<dbReference type="Pfam" id="PF16344">
    <property type="entry name" value="FecR_C"/>
    <property type="match status" value="1"/>
</dbReference>
<dbReference type="PANTHER" id="PTHR30273">
    <property type="entry name" value="PERIPLASMIC SIGNAL SENSOR AND SIGMA FACTOR ACTIVATOR FECR-RELATED"/>
    <property type="match status" value="1"/>
</dbReference>
<feature type="transmembrane region" description="Helical" evidence="1">
    <location>
        <begin position="89"/>
        <end position="107"/>
    </location>
</feature>
<evidence type="ECO:0000259" key="3">
    <source>
        <dbReference type="Pfam" id="PF16344"/>
    </source>
</evidence>
<dbReference type="PANTHER" id="PTHR30273:SF2">
    <property type="entry name" value="PROTEIN FECR"/>
    <property type="match status" value="1"/>
</dbReference>
<dbReference type="AlphaFoldDB" id="A0AAU7KBS0"/>
<feature type="domain" description="Protein FecR C-terminal" evidence="3">
    <location>
        <begin position="264"/>
        <end position="332"/>
    </location>
</feature>
<keyword evidence="1" id="KW-0812">Transmembrane</keyword>
<protein>
    <submittedName>
        <fullName evidence="4">FecR domain-containing protein</fullName>
    </submittedName>
</protein>
<accession>A0AAU7KBS0</accession>
<dbReference type="InterPro" id="IPR006860">
    <property type="entry name" value="FecR"/>
</dbReference>
<keyword evidence="1" id="KW-1133">Transmembrane helix</keyword>
<reference evidence="4" key="1">
    <citation type="submission" date="2024-05" db="EMBL/GenBank/DDBJ databases">
        <authorList>
            <person name="Kim S."/>
            <person name="Heo J."/>
            <person name="Choi H."/>
            <person name="Choi Y."/>
            <person name="Kwon S.-W."/>
            <person name="Kim Y."/>
        </authorList>
    </citation>
    <scope>NUCLEOTIDE SEQUENCE</scope>
    <source>
        <strain evidence="4">KACC 23697</strain>
    </source>
</reference>
<evidence type="ECO:0000256" key="1">
    <source>
        <dbReference type="SAM" id="Phobius"/>
    </source>
</evidence>
<gene>
    <name evidence="4" type="ORF">ABEG20_07680</name>
</gene>
<name>A0AAU7KBS0_9SPHI</name>
<dbReference type="InterPro" id="IPR012373">
    <property type="entry name" value="Ferrdict_sens_TM"/>
</dbReference>
<dbReference type="GO" id="GO:0016989">
    <property type="term" value="F:sigma factor antagonist activity"/>
    <property type="evidence" value="ECO:0007669"/>
    <property type="project" value="TreeGrafter"/>
</dbReference>
<dbReference type="Pfam" id="PF04773">
    <property type="entry name" value="FecR"/>
    <property type="match status" value="1"/>
</dbReference>
<dbReference type="Gene3D" id="3.55.50.30">
    <property type="match status" value="1"/>
</dbReference>
<dbReference type="EMBL" id="CP157485">
    <property type="protein sequence ID" value="XBO49479.1"/>
    <property type="molecule type" value="Genomic_DNA"/>
</dbReference>
<sequence length="335" mass="38400">MNERYYKLIEDYSKKNIGSEDLTDLLTWVDSSQQNQQIFRETLQAFEVADYALNKPANQQKSWASIQQHIENSATDQSPVIRKINYRKYFTIAAAIVLMALLPTLYFNTFSTKKAEVVAYNEIYNPRGQKRLVTMPDGSNIYLNGDSKIRYATNFNTGKRIVYLEGEAFFDVQHRAKQPFVVYTGKVSTTVLGTSFNINAYSSLKDITVTVQTGKVGVICSKNGKNGPVQFLLPNEQLTIDKNGGRLNKMQINAADFNGWREYKLFFYDKPLSEIAEIISREYDLDMEIKTEALKGIKLTAKFDKCSVKQIMDVIARLSDSKYTIYENKVIIYER</sequence>
<organism evidence="4">
    <name type="scientific">Pedobacter sp. KACC 23697</name>
    <dbReference type="NCBI Taxonomy" id="3149230"/>
    <lineage>
        <taxon>Bacteria</taxon>
        <taxon>Pseudomonadati</taxon>
        <taxon>Bacteroidota</taxon>
        <taxon>Sphingobacteriia</taxon>
        <taxon>Sphingobacteriales</taxon>
        <taxon>Sphingobacteriaceae</taxon>
        <taxon>Pedobacter</taxon>
    </lineage>
</organism>
<keyword evidence="1" id="KW-0472">Membrane</keyword>
<dbReference type="InterPro" id="IPR032508">
    <property type="entry name" value="FecR_C"/>
</dbReference>
<proteinExistence type="predicted"/>
<dbReference type="RefSeq" id="WP_406826795.1">
    <property type="nucleotide sequence ID" value="NZ_CP157485.1"/>
</dbReference>
<feature type="domain" description="FecR protein" evidence="2">
    <location>
        <begin position="127"/>
        <end position="216"/>
    </location>
</feature>
<evidence type="ECO:0000313" key="4">
    <source>
        <dbReference type="EMBL" id="XBO49479.1"/>
    </source>
</evidence>
<dbReference type="PIRSF" id="PIRSF018266">
    <property type="entry name" value="FecR"/>
    <property type="match status" value="1"/>
</dbReference>